<feature type="chain" id="PRO_5012322634" description="Prolamin-like domain-containing protein" evidence="2">
    <location>
        <begin position="26"/>
        <end position="126"/>
    </location>
</feature>
<dbReference type="Pfam" id="PF05617">
    <property type="entry name" value="Prolamin_like"/>
    <property type="match status" value="1"/>
</dbReference>
<comment type="caution">
    <text evidence="4">The sequence shown here is derived from an EMBL/GenBank/DDBJ whole genome shotgun (WGS) entry which is preliminary data.</text>
</comment>
<dbReference type="GO" id="GO:0009567">
    <property type="term" value="P:double fertilization forming a zygote and endosperm"/>
    <property type="evidence" value="ECO:0007669"/>
    <property type="project" value="TreeGrafter"/>
</dbReference>
<evidence type="ECO:0000256" key="2">
    <source>
        <dbReference type="SAM" id="SignalP"/>
    </source>
</evidence>
<dbReference type="GO" id="GO:0005576">
    <property type="term" value="C:extracellular region"/>
    <property type="evidence" value="ECO:0007669"/>
    <property type="project" value="TreeGrafter"/>
</dbReference>
<gene>
    <name evidence="4" type="ORF">COLO4_17098</name>
</gene>
<dbReference type="STRING" id="93759.A0A1R3JE81"/>
<proteinExistence type="predicted"/>
<dbReference type="GO" id="GO:0031982">
    <property type="term" value="C:vesicle"/>
    <property type="evidence" value="ECO:0007669"/>
    <property type="project" value="TreeGrafter"/>
</dbReference>
<feature type="domain" description="Prolamin-like" evidence="3">
    <location>
        <begin position="40"/>
        <end position="102"/>
    </location>
</feature>
<evidence type="ECO:0000256" key="1">
    <source>
        <dbReference type="ARBA" id="ARBA00022729"/>
    </source>
</evidence>
<dbReference type="OrthoDB" id="10291948at2759"/>
<sequence length="126" mass="14056">MGSSQTTVILFLVLAFAMAATPAFSVVRSDERNFPNPSLCLEEISNTPGCLSELRSSLGHKNLNLRRGCCEAYKGMSQKCHTWFFNQGKYTPAYGKQVKKYCAQKFGITSAPKSQVYHLMKEPSLH</sequence>
<evidence type="ECO:0000313" key="5">
    <source>
        <dbReference type="Proteomes" id="UP000187203"/>
    </source>
</evidence>
<dbReference type="InterPro" id="IPR008502">
    <property type="entry name" value="Prolamin-like"/>
</dbReference>
<keyword evidence="1 2" id="KW-0732">Signal</keyword>
<feature type="signal peptide" evidence="2">
    <location>
        <begin position="1"/>
        <end position="25"/>
    </location>
</feature>
<dbReference type="GO" id="GO:2000008">
    <property type="term" value="P:regulation of protein localization to cell surface"/>
    <property type="evidence" value="ECO:0007669"/>
    <property type="project" value="TreeGrafter"/>
</dbReference>
<dbReference type="EMBL" id="AWUE01016288">
    <property type="protein sequence ID" value="OMO93126.1"/>
    <property type="molecule type" value="Genomic_DNA"/>
</dbReference>
<accession>A0A1R3JE81</accession>
<dbReference type="PANTHER" id="PTHR31181">
    <property type="entry name" value="EGG CELL-SECRETED PROTEIN 1.4"/>
    <property type="match status" value="1"/>
</dbReference>
<keyword evidence="5" id="KW-1185">Reference proteome</keyword>
<protein>
    <recommendedName>
        <fullName evidence="3">Prolamin-like domain-containing protein</fullName>
    </recommendedName>
</protein>
<dbReference type="AlphaFoldDB" id="A0A1R3JE81"/>
<evidence type="ECO:0000259" key="3">
    <source>
        <dbReference type="Pfam" id="PF05617"/>
    </source>
</evidence>
<name>A0A1R3JE81_9ROSI</name>
<dbReference type="Proteomes" id="UP000187203">
    <property type="component" value="Unassembled WGS sequence"/>
</dbReference>
<evidence type="ECO:0000313" key="4">
    <source>
        <dbReference type="EMBL" id="OMO93126.1"/>
    </source>
</evidence>
<reference evidence="5" key="1">
    <citation type="submission" date="2013-09" db="EMBL/GenBank/DDBJ databases">
        <title>Corchorus olitorius genome sequencing.</title>
        <authorList>
            <person name="Alam M."/>
            <person name="Haque M.S."/>
            <person name="Islam M.S."/>
            <person name="Emdad E.M."/>
            <person name="Islam M.M."/>
            <person name="Ahmed B."/>
            <person name="Halim A."/>
            <person name="Hossen Q.M.M."/>
            <person name="Hossain M.Z."/>
            <person name="Ahmed R."/>
            <person name="Khan M.M."/>
            <person name="Islam R."/>
            <person name="Rashid M.M."/>
            <person name="Khan S.A."/>
            <person name="Rahman M.S."/>
            <person name="Alam M."/>
            <person name="Yahiya A.S."/>
            <person name="Khan M.S."/>
            <person name="Azam M.S."/>
            <person name="Haque T."/>
            <person name="Lashkar M.Z.H."/>
            <person name="Akhand A.I."/>
            <person name="Morshed G."/>
            <person name="Roy S."/>
            <person name="Uddin K.S."/>
            <person name="Rabeya T."/>
            <person name="Hossain A.S."/>
            <person name="Chowdhury A."/>
            <person name="Snigdha A.R."/>
            <person name="Mortoza M.S."/>
            <person name="Matin S.A."/>
            <person name="Hoque S.M.E."/>
            <person name="Islam M.K."/>
            <person name="Roy D.K."/>
            <person name="Haider R."/>
            <person name="Moosa M.M."/>
            <person name="Elias S.M."/>
            <person name="Hasan A.M."/>
            <person name="Jahan S."/>
            <person name="Shafiuddin M."/>
            <person name="Mahmood N."/>
            <person name="Shommy N.S."/>
        </authorList>
    </citation>
    <scope>NUCLEOTIDE SEQUENCE [LARGE SCALE GENOMIC DNA]</scope>
    <source>
        <strain evidence="5">cv. O-4</strain>
    </source>
</reference>
<organism evidence="4 5">
    <name type="scientific">Corchorus olitorius</name>
    <dbReference type="NCBI Taxonomy" id="93759"/>
    <lineage>
        <taxon>Eukaryota</taxon>
        <taxon>Viridiplantae</taxon>
        <taxon>Streptophyta</taxon>
        <taxon>Embryophyta</taxon>
        <taxon>Tracheophyta</taxon>
        <taxon>Spermatophyta</taxon>
        <taxon>Magnoliopsida</taxon>
        <taxon>eudicotyledons</taxon>
        <taxon>Gunneridae</taxon>
        <taxon>Pentapetalae</taxon>
        <taxon>rosids</taxon>
        <taxon>malvids</taxon>
        <taxon>Malvales</taxon>
        <taxon>Malvaceae</taxon>
        <taxon>Grewioideae</taxon>
        <taxon>Apeibeae</taxon>
        <taxon>Corchorus</taxon>
    </lineage>
</organism>
<dbReference type="GO" id="GO:0080155">
    <property type="term" value="P:regulation of double fertilization forming a zygote and endosperm"/>
    <property type="evidence" value="ECO:0007669"/>
    <property type="project" value="TreeGrafter"/>
</dbReference>
<dbReference type="PANTHER" id="PTHR31181:SF67">
    <property type="entry name" value="PROLAMIN-LIKE PROTEIN (DUF1278)"/>
    <property type="match status" value="1"/>
</dbReference>